<dbReference type="PATRIC" id="fig|1140003.3.peg.1384"/>
<evidence type="ECO:0000256" key="2">
    <source>
        <dbReference type="ARBA" id="ARBA00022801"/>
    </source>
</evidence>
<feature type="chain" id="PRO_5004498948" evidence="3">
    <location>
        <begin position="32"/>
        <end position="327"/>
    </location>
</feature>
<gene>
    <name evidence="5" type="ORF">I573_01249</name>
</gene>
<dbReference type="Proteomes" id="UP000015961">
    <property type="component" value="Unassembled WGS sequence"/>
</dbReference>
<accession>S0NPW0</accession>
<sequence length="327" mass="36740">MTLKKRIWSMTAVACFGIGLSSLLEVPQVQAAAVTASQQQFIETVGEDARVLAGENDLYASVMIAQAILESNWGQSTLASPPNHNLFGIKGDYQGASVMIETSEFVNNKWIKVNAAFKRYPSYNESLLDHVHKLRTRSFSPGVYYYAGAWKSNAPTYQDATAFLTGKYATDPQYNQKLNRLIETYDLTQYDQPSANSVALYRLYNPNSGEHFYTYDTNEKQHLITVGWKYEGIAWNSSLSGDPVYRVYNPNSGDHHYTMQQQEVAHLVSVGWRAEGISFYSNGGKEILRVYNPNAKTGTHHYTFNPGEKQALVNQGWQDEGVGFYGE</sequence>
<dbReference type="OrthoDB" id="2155627at2"/>
<dbReference type="GO" id="GO:0004040">
    <property type="term" value="F:amidase activity"/>
    <property type="evidence" value="ECO:0007669"/>
    <property type="project" value="InterPro"/>
</dbReference>
<dbReference type="InterPro" id="IPR043708">
    <property type="entry name" value="DUF5648"/>
</dbReference>
<dbReference type="PANTHER" id="PTHR33308:SF9">
    <property type="entry name" value="PEPTIDOGLYCAN HYDROLASE FLGJ"/>
    <property type="match status" value="1"/>
</dbReference>
<dbReference type="PANTHER" id="PTHR33308">
    <property type="entry name" value="PEPTIDOGLYCAN HYDROLASE FLGJ"/>
    <property type="match status" value="1"/>
</dbReference>
<protein>
    <submittedName>
        <fullName evidence="5">Mannosyl-glycoprotein endo-beta-N-acetylglucosaminidase</fullName>
    </submittedName>
</protein>
<comment type="similarity">
    <text evidence="1">Belongs to the glycosyl hydrolase 73 family.</text>
</comment>
<keyword evidence="3" id="KW-0732">Signal</keyword>
<dbReference type="Pfam" id="PF01832">
    <property type="entry name" value="Glucosaminidase"/>
    <property type="match status" value="1"/>
</dbReference>
<feature type="signal peptide" evidence="3">
    <location>
        <begin position="1"/>
        <end position="31"/>
    </location>
</feature>
<evidence type="ECO:0000259" key="4">
    <source>
        <dbReference type="SMART" id="SM00047"/>
    </source>
</evidence>
<dbReference type="PRINTS" id="PR01002">
    <property type="entry name" value="FLGFLGJ"/>
</dbReference>
<dbReference type="AlphaFoldDB" id="S0NPW0"/>
<evidence type="ECO:0000256" key="3">
    <source>
        <dbReference type="SAM" id="SignalP"/>
    </source>
</evidence>
<dbReference type="Gene3D" id="4.10.80.30">
    <property type="entry name" value="DNA polymerase, domain 6"/>
    <property type="match status" value="1"/>
</dbReference>
<comment type="caution">
    <text evidence="5">The sequence shown here is derived from an EMBL/GenBank/DDBJ whole genome shotgun (WGS) entry which is preliminary data.</text>
</comment>
<proteinExistence type="inferred from homology"/>
<dbReference type="Gene3D" id="1.10.530.10">
    <property type="match status" value="1"/>
</dbReference>
<evidence type="ECO:0000256" key="1">
    <source>
        <dbReference type="ARBA" id="ARBA00010266"/>
    </source>
</evidence>
<dbReference type="RefSeq" id="WP_016185879.1">
    <property type="nucleotide sequence ID" value="NZ_ASWO01000005.1"/>
</dbReference>
<organism evidence="5 6">
    <name type="scientific">Enterococcus sulfureus ATCC 49903</name>
    <dbReference type="NCBI Taxonomy" id="1140003"/>
    <lineage>
        <taxon>Bacteria</taxon>
        <taxon>Bacillati</taxon>
        <taxon>Bacillota</taxon>
        <taxon>Bacilli</taxon>
        <taxon>Lactobacillales</taxon>
        <taxon>Enterococcaceae</taxon>
        <taxon>Enterococcus</taxon>
    </lineage>
</organism>
<dbReference type="InterPro" id="IPR002901">
    <property type="entry name" value="MGlyc_endo_b_GlcNAc-like_dom"/>
</dbReference>
<dbReference type="eggNOG" id="COG1705">
    <property type="taxonomic scope" value="Bacteria"/>
</dbReference>
<dbReference type="STRING" id="1140003.OMY_01431"/>
<name>S0NPW0_9ENTE</name>
<reference evidence="5 6" key="1">
    <citation type="submission" date="2013-03" db="EMBL/GenBank/DDBJ databases">
        <title>The Genome Sequence of Enterococcus sulfureus ATCC_49903 (PacBio/Illumina hybrid assembly).</title>
        <authorList>
            <consortium name="The Broad Institute Genomics Platform"/>
            <consortium name="The Broad Institute Genome Sequencing Center for Infectious Disease"/>
            <person name="Earl A."/>
            <person name="Russ C."/>
            <person name="Gilmore M."/>
            <person name="Surin D."/>
            <person name="Walker B."/>
            <person name="Young S."/>
            <person name="Zeng Q."/>
            <person name="Gargeya S."/>
            <person name="Fitzgerald M."/>
            <person name="Haas B."/>
            <person name="Abouelleil A."/>
            <person name="Allen A.W."/>
            <person name="Alvarado L."/>
            <person name="Arachchi H.M."/>
            <person name="Berlin A.M."/>
            <person name="Chapman S.B."/>
            <person name="Gainer-Dewar J."/>
            <person name="Goldberg J."/>
            <person name="Griggs A."/>
            <person name="Gujja S."/>
            <person name="Hansen M."/>
            <person name="Howarth C."/>
            <person name="Imamovic A."/>
            <person name="Ireland A."/>
            <person name="Larimer J."/>
            <person name="McCowan C."/>
            <person name="Murphy C."/>
            <person name="Pearson M."/>
            <person name="Poon T.W."/>
            <person name="Priest M."/>
            <person name="Roberts A."/>
            <person name="Saif S."/>
            <person name="Shea T."/>
            <person name="Sisk P."/>
            <person name="Sykes S."/>
            <person name="Wortman J."/>
            <person name="Nusbaum C."/>
            <person name="Birren B."/>
        </authorList>
    </citation>
    <scope>NUCLEOTIDE SEQUENCE [LARGE SCALE GENOMIC DNA]</scope>
    <source>
        <strain evidence="5 6">ATCC 49903</strain>
    </source>
</reference>
<dbReference type="Pfam" id="PF18885">
    <property type="entry name" value="DUF5648"/>
    <property type="match status" value="1"/>
</dbReference>
<dbReference type="InterPro" id="IPR051056">
    <property type="entry name" value="Glycosyl_Hydrolase_73"/>
</dbReference>
<keyword evidence="6" id="KW-1185">Reference proteome</keyword>
<dbReference type="eggNOG" id="COG3757">
    <property type="taxonomic scope" value="Bacteria"/>
</dbReference>
<feature type="domain" description="Mannosyl-glycoprotein endo-beta-N-acetylglucosamidase-like" evidence="4">
    <location>
        <begin position="30"/>
        <end position="191"/>
    </location>
</feature>
<evidence type="ECO:0000313" key="6">
    <source>
        <dbReference type="Proteomes" id="UP000015961"/>
    </source>
</evidence>
<dbReference type="SMART" id="SM00047">
    <property type="entry name" value="LYZ2"/>
    <property type="match status" value="1"/>
</dbReference>
<evidence type="ECO:0000313" key="5">
    <source>
        <dbReference type="EMBL" id="EOT83527.1"/>
    </source>
</evidence>
<keyword evidence="2" id="KW-0378">Hydrolase</keyword>
<dbReference type="EMBL" id="ASWO01000005">
    <property type="protein sequence ID" value="EOT83527.1"/>
    <property type="molecule type" value="Genomic_DNA"/>
</dbReference>